<comment type="caution">
    <text evidence="1">The sequence shown here is derived from an EMBL/GenBank/DDBJ whole genome shotgun (WGS) entry which is preliminary data.</text>
</comment>
<protein>
    <submittedName>
        <fullName evidence="1">Uncharacterized protein</fullName>
    </submittedName>
</protein>
<name>A0AAN9K0T6_CANGL</name>
<proteinExistence type="predicted"/>
<keyword evidence="2" id="KW-1185">Reference proteome</keyword>
<dbReference type="EMBL" id="JAYMYQ010000010">
    <property type="protein sequence ID" value="KAK7308393.1"/>
    <property type="molecule type" value="Genomic_DNA"/>
</dbReference>
<evidence type="ECO:0000313" key="1">
    <source>
        <dbReference type="EMBL" id="KAK7308393.1"/>
    </source>
</evidence>
<dbReference type="AlphaFoldDB" id="A0AAN9K0T6"/>
<sequence>MQVKHSKGEATLTATKSSILSLSIFPPPQPFLTLSESLSAIVNAELSLAAALAGDYSPEVLATVPSDFPRVF</sequence>
<dbReference type="Proteomes" id="UP001367508">
    <property type="component" value="Unassembled WGS sequence"/>
</dbReference>
<reference evidence="1 2" key="1">
    <citation type="submission" date="2024-01" db="EMBL/GenBank/DDBJ databases">
        <title>The genomes of 5 underutilized Papilionoideae crops provide insights into root nodulation and disease resistanc.</title>
        <authorList>
            <person name="Jiang F."/>
        </authorList>
    </citation>
    <scope>NUCLEOTIDE SEQUENCE [LARGE SCALE GENOMIC DNA]</scope>
    <source>
        <strain evidence="1">LVBAO_FW01</strain>
        <tissue evidence="1">Leaves</tissue>
    </source>
</reference>
<gene>
    <name evidence="1" type="ORF">VNO77_41997</name>
</gene>
<organism evidence="1 2">
    <name type="scientific">Canavalia gladiata</name>
    <name type="common">Sword bean</name>
    <name type="synonym">Dolichos gladiatus</name>
    <dbReference type="NCBI Taxonomy" id="3824"/>
    <lineage>
        <taxon>Eukaryota</taxon>
        <taxon>Viridiplantae</taxon>
        <taxon>Streptophyta</taxon>
        <taxon>Embryophyta</taxon>
        <taxon>Tracheophyta</taxon>
        <taxon>Spermatophyta</taxon>
        <taxon>Magnoliopsida</taxon>
        <taxon>eudicotyledons</taxon>
        <taxon>Gunneridae</taxon>
        <taxon>Pentapetalae</taxon>
        <taxon>rosids</taxon>
        <taxon>fabids</taxon>
        <taxon>Fabales</taxon>
        <taxon>Fabaceae</taxon>
        <taxon>Papilionoideae</taxon>
        <taxon>50 kb inversion clade</taxon>
        <taxon>NPAAA clade</taxon>
        <taxon>indigoferoid/millettioid clade</taxon>
        <taxon>Phaseoleae</taxon>
        <taxon>Canavalia</taxon>
    </lineage>
</organism>
<evidence type="ECO:0000313" key="2">
    <source>
        <dbReference type="Proteomes" id="UP001367508"/>
    </source>
</evidence>
<accession>A0AAN9K0T6</accession>